<keyword evidence="1" id="KW-0812">Transmembrane</keyword>
<dbReference type="AlphaFoldDB" id="A0A841EBS8"/>
<feature type="transmembrane region" description="Helical" evidence="1">
    <location>
        <begin position="112"/>
        <end position="132"/>
    </location>
</feature>
<evidence type="ECO:0000256" key="1">
    <source>
        <dbReference type="SAM" id="Phobius"/>
    </source>
</evidence>
<proteinExistence type="predicted"/>
<organism evidence="2 3">
    <name type="scientific">Streptomonospora salina</name>
    <dbReference type="NCBI Taxonomy" id="104205"/>
    <lineage>
        <taxon>Bacteria</taxon>
        <taxon>Bacillati</taxon>
        <taxon>Actinomycetota</taxon>
        <taxon>Actinomycetes</taxon>
        <taxon>Streptosporangiales</taxon>
        <taxon>Nocardiopsidaceae</taxon>
        <taxon>Streptomonospora</taxon>
    </lineage>
</organism>
<dbReference type="RefSeq" id="WP_184634121.1">
    <property type="nucleotide sequence ID" value="NZ_BAABKT010000023.1"/>
</dbReference>
<dbReference type="Proteomes" id="UP000578077">
    <property type="component" value="Unassembled WGS sequence"/>
</dbReference>
<sequence length="135" mass="15444">MARNRRRAAWKYWGYLPFAGALLGWLNPEVGTGVILVLAAISMFYFFFQVPRPCQAWNRREQGRCRNNASGLLRGCHFQEHKWQNLSMLLNYRRWRELGASLWASWKTALPALANVATIATGVSAALVFFIAQPK</sequence>
<keyword evidence="1" id="KW-0472">Membrane</keyword>
<gene>
    <name evidence="2" type="ORF">HNR25_001691</name>
</gene>
<reference evidence="2 3" key="1">
    <citation type="submission" date="2020-08" db="EMBL/GenBank/DDBJ databases">
        <title>Sequencing the genomes of 1000 actinobacteria strains.</title>
        <authorList>
            <person name="Klenk H.-P."/>
        </authorList>
    </citation>
    <scope>NUCLEOTIDE SEQUENCE [LARGE SCALE GENOMIC DNA]</scope>
    <source>
        <strain evidence="2 3">DSM 44593</strain>
    </source>
</reference>
<keyword evidence="3" id="KW-1185">Reference proteome</keyword>
<evidence type="ECO:0000313" key="3">
    <source>
        <dbReference type="Proteomes" id="UP000578077"/>
    </source>
</evidence>
<evidence type="ECO:0000313" key="2">
    <source>
        <dbReference type="EMBL" id="MBB5997940.1"/>
    </source>
</evidence>
<name>A0A841EBS8_9ACTN</name>
<protein>
    <submittedName>
        <fullName evidence="2">Uncharacterized protein</fullName>
    </submittedName>
</protein>
<dbReference type="EMBL" id="JACHLY010000001">
    <property type="protein sequence ID" value="MBB5997940.1"/>
    <property type="molecule type" value="Genomic_DNA"/>
</dbReference>
<comment type="caution">
    <text evidence="2">The sequence shown here is derived from an EMBL/GenBank/DDBJ whole genome shotgun (WGS) entry which is preliminary data.</text>
</comment>
<keyword evidence="1" id="KW-1133">Transmembrane helix</keyword>
<accession>A0A841EBS8</accession>